<keyword evidence="4" id="KW-1185">Reference proteome</keyword>
<feature type="compositionally biased region" description="Polar residues" evidence="2">
    <location>
        <begin position="217"/>
        <end position="231"/>
    </location>
</feature>
<dbReference type="Proteomes" id="UP000186176">
    <property type="component" value="Unassembled WGS sequence"/>
</dbReference>
<gene>
    <name evidence="3" type="ORF">cubi_02574</name>
</gene>
<evidence type="ECO:0000256" key="1">
    <source>
        <dbReference type="SAM" id="Coils"/>
    </source>
</evidence>
<feature type="coiled-coil region" evidence="1">
    <location>
        <begin position="166"/>
        <end position="193"/>
    </location>
</feature>
<evidence type="ECO:0000256" key="2">
    <source>
        <dbReference type="SAM" id="MobiDB-lite"/>
    </source>
</evidence>
<comment type="caution">
    <text evidence="3">The sequence shown here is derived from an EMBL/GenBank/DDBJ whole genome shotgun (WGS) entry which is preliminary data.</text>
</comment>
<dbReference type="OrthoDB" id="342041at2759"/>
<dbReference type="AlphaFoldDB" id="A0A1J4MGI3"/>
<feature type="compositionally biased region" description="Low complexity" evidence="2">
    <location>
        <begin position="232"/>
        <end position="243"/>
    </location>
</feature>
<dbReference type="GeneID" id="39979364"/>
<feature type="region of interest" description="Disordered" evidence="2">
    <location>
        <begin position="217"/>
        <end position="243"/>
    </location>
</feature>
<accession>A0A1J4MGI3</accession>
<sequence>MEISQNIGFDSHKHNNLIIQKLKNGKEKKGTENSQEYKDQLEKRLGNIFREISLRNESNSFRITMNGEIQKMRNLSKLDAYCKFMMLSYSRMFFALIDLKNNCGLEDVQFHTLELRKLNYIFKNCTHFNIKYKFLEQKKTDLEKKTISSYEEVSIPKQEKYVHKNEFNLLRKIDSLNNSVDDLKNKIKNYFSKNIQEEMGDYKKTAVDNEPISLMSSHSDTNLCNSESSNLETFNDENSTNSEEETNMINTNKHLKEFKTKNKQGFRHRRSIETISFTGNKLENTPLVEFSPAPKYHSRSKTQNTNLLQQEQSVNSFIISYNGILLNKSTINNNQFRDAIKAHKIVESANLNQKLLFRNKSNFNPHQNVR</sequence>
<reference evidence="3 4" key="1">
    <citation type="submission" date="2016-10" db="EMBL/GenBank/DDBJ databases">
        <title>Reductive evolution of mitochondrial metabolism and differential evolution of invasion-related proteins in Cryptosporidium.</title>
        <authorList>
            <person name="Liu S."/>
            <person name="Roellig D.M."/>
            <person name="Guo Y."/>
            <person name="Li N."/>
            <person name="Frace M.A."/>
            <person name="Tang K."/>
            <person name="Zhang L."/>
            <person name="Feng Y."/>
            <person name="Xiao L."/>
        </authorList>
    </citation>
    <scope>NUCLEOTIDE SEQUENCE [LARGE SCALE GENOMIC DNA]</scope>
    <source>
        <strain evidence="3">39726</strain>
    </source>
</reference>
<name>A0A1J4MGI3_9CRYT</name>
<protein>
    <submittedName>
        <fullName evidence="3">Uncharacterized protein</fullName>
    </submittedName>
</protein>
<keyword evidence="1" id="KW-0175">Coiled coil</keyword>
<organism evidence="3 4">
    <name type="scientific">Cryptosporidium ubiquitum</name>
    <dbReference type="NCBI Taxonomy" id="857276"/>
    <lineage>
        <taxon>Eukaryota</taxon>
        <taxon>Sar</taxon>
        <taxon>Alveolata</taxon>
        <taxon>Apicomplexa</taxon>
        <taxon>Conoidasida</taxon>
        <taxon>Coccidia</taxon>
        <taxon>Eucoccidiorida</taxon>
        <taxon>Eimeriorina</taxon>
        <taxon>Cryptosporidiidae</taxon>
        <taxon>Cryptosporidium</taxon>
    </lineage>
</organism>
<evidence type="ECO:0000313" key="3">
    <source>
        <dbReference type="EMBL" id="OII73362.1"/>
    </source>
</evidence>
<dbReference type="RefSeq" id="XP_028874705.1">
    <property type="nucleotide sequence ID" value="XM_029019585.1"/>
</dbReference>
<dbReference type="VEuPathDB" id="CryptoDB:cubi_02574"/>
<dbReference type="EMBL" id="LRBP01000016">
    <property type="protein sequence ID" value="OII73362.1"/>
    <property type="molecule type" value="Genomic_DNA"/>
</dbReference>
<proteinExistence type="predicted"/>
<evidence type="ECO:0000313" key="4">
    <source>
        <dbReference type="Proteomes" id="UP000186176"/>
    </source>
</evidence>